<feature type="region of interest" description="Disordered" evidence="1">
    <location>
        <begin position="117"/>
        <end position="144"/>
    </location>
</feature>
<reference evidence="2" key="1">
    <citation type="submission" date="2023-03" db="EMBL/GenBank/DDBJ databases">
        <title>Massive genome expansion in bonnet fungi (Mycena s.s.) driven by repeated elements and novel gene families across ecological guilds.</title>
        <authorList>
            <consortium name="Lawrence Berkeley National Laboratory"/>
            <person name="Harder C.B."/>
            <person name="Miyauchi S."/>
            <person name="Viragh M."/>
            <person name="Kuo A."/>
            <person name="Thoen E."/>
            <person name="Andreopoulos B."/>
            <person name="Lu D."/>
            <person name="Skrede I."/>
            <person name="Drula E."/>
            <person name="Henrissat B."/>
            <person name="Morin E."/>
            <person name="Kohler A."/>
            <person name="Barry K."/>
            <person name="LaButti K."/>
            <person name="Morin E."/>
            <person name="Salamov A."/>
            <person name="Lipzen A."/>
            <person name="Mereny Z."/>
            <person name="Hegedus B."/>
            <person name="Baldrian P."/>
            <person name="Stursova M."/>
            <person name="Weitz H."/>
            <person name="Taylor A."/>
            <person name="Grigoriev I.V."/>
            <person name="Nagy L.G."/>
            <person name="Martin F."/>
            <person name="Kauserud H."/>
        </authorList>
    </citation>
    <scope>NUCLEOTIDE SEQUENCE</scope>
    <source>
        <strain evidence="2">9144</strain>
    </source>
</reference>
<gene>
    <name evidence="2" type="ORF">GGX14DRAFT_453835</name>
</gene>
<dbReference type="Proteomes" id="UP001219525">
    <property type="component" value="Unassembled WGS sequence"/>
</dbReference>
<accession>A0AAD6Y9C4</accession>
<feature type="compositionally biased region" description="Low complexity" evidence="1">
    <location>
        <begin position="119"/>
        <end position="135"/>
    </location>
</feature>
<proteinExistence type="predicted"/>
<dbReference type="EMBL" id="JARJCW010000033">
    <property type="protein sequence ID" value="KAJ7208497.1"/>
    <property type="molecule type" value="Genomic_DNA"/>
</dbReference>
<sequence>MLSSFLCCFPHSQRAPNNDSPVIPDENTHLIPARVDTTTPELEGRIFRDRLAAIVRSTQSKMVNVGARMPFCVTLQSETPASAHARLLPHSSPAMSTPLSRRPLPVLTMTPASACNMHSSSASSVSSSRVGSRTSSPRRRLAGADSDRGRWTYLYSDCASKDESAAGVSCGASGSDAAASASVSACATPVDVGPKVCASHMRFAACRALTCLDCPGWDDASGSPTAAVAIIGPRHWQKEPECSADAGADVNGPPLSIAFSWSNTGV</sequence>
<name>A0AAD6Y9C4_9AGAR</name>
<evidence type="ECO:0000256" key="1">
    <source>
        <dbReference type="SAM" id="MobiDB-lite"/>
    </source>
</evidence>
<keyword evidence="3" id="KW-1185">Reference proteome</keyword>
<evidence type="ECO:0000313" key="2">
    <source>
        <dbReference type="EMBL" id="KAJ7208497.1"/>
    </source>
</evidence>
<dbReference type="AlphaFoldDB" id="A0AAD6Y9C4"/>
<evidence type="ECO:0000313" key="3">
    <source>
        <dbReference type="Proteomes" id="UP001219525"/>
    </source>
</evidence>
<protein>
    <submittedName>
        <fullName evidence="2">Uncharacterized protein</fullName>
    </submittedName>
</protein>
<organism evidence="2 3">
    <name type="scientific">Mycena pura</name>
    <dbReference type="NCBI Taxonomy" id="153505"/>
    <lineage>
        <taxon>Eukaryota</taxon>
        <taxon>Fungi</taxon>
        <taxon>Dikarya</taxon>
        <taxon>Basidiomycota</taxon>
        <taxon>Agaricomycotina</taxon>
        <taxon>Agaricomycetes</taxon>
        <taxon>Agaricomycetidae</taxon>
        <taxon>Agaricales</taxon>
        <taxon>Marasmiineae</taxon>
        <taxon>Mycenaceae</taxon>
        <taxon>Mycena</taxon>
    </lineage>
</organism>
<comment type="caution">
    <text evidence="2">The sequence shown here is derived from an EMBL/GenBank/DDBJ whole genome shotgun (WGS) entry which is preliminary data.</text>
</comment>